<dbReference type="Pfam" id="PF00583">
    <property type="entry name" value="Acetyltransf_1"/>
    <property type="match status" value="1"/>
</dbReference>
<organism evidence="4 5">
    <name type="scientific">Methanogenium marinum</name>
    <dbReference type="NCBI Taxonomy" id="348610"/>
    <lineage>
        <taxon>Archaea</taxon>
        <taxon>Methanobacteriati</taxon>
        <taxon>Methanobacteriota</taxon>
        <taxon>Stenosarchaea group</taxon>
        <taxon>Methanomicrobia</taxon>
        <taxon>Methanomicrobiales</taxon>
        <taxon>Methanomicrobiaceae</taxon>
        <taxon>Methanogenium</taxon>
    </lineage>
</organism>
<keyword evidence="1" id="KW-0808">Transferase</keyword>
<evidence type="ECO:0000259" key="3">
    <source>
        <dbReference type="PROSITE" id="PS51186"/>
    </source>
</evidence>
<dbReference type="PANTHER" id="PTHR43626">
    <property type="entry name" value="ACYL-COA N-ACYLTRANSFERASE"/>
    <property type="match status" value="1"/>
</dbReference>
<keyword evidence="5" id="KW-1185">Reference proteome</keyword>
<accession>A0A9Q4KSM7</accession>
<proteinExistence type="predicted"/>
<protein>
    <submittedName>
        <fullName evidence="4">GNAT family N-acetyltransferase</fullName>
    </submittedName>
</protein>
<evidence type="ECO:0000256" key="1">
    <source>
        <dbReference type="ARBA" id="ARBA00022679"/>
    </source>
</evidence>
<dbReference type="GO" id="GO:0008080">
    <property type="term" value="F:N-acetyltransferase activity"/>
    <property type="evidence" value="ECO:0007669"/>
    <property type="project" value="InterPro"/>
</dbReference>
<gene>
    <name evidence="4" type="ORF">L0665_01165</name>
</gene>
<dbReference type="PROSITE" id="PS51186">
    <property type="entry name" value="GNAT"/>
    <property type="match status" value="1"/>
</dbReference>
<evidence type="ECO:0000256" key="2">
    <source>
        <dbReference type="ARBA" id="ARBA00023315"/>
    </source>
</evidence>
<name>A0A9Q4KSM7_9EURY</name>
<reference evidence="4" key="1">
    <citation type="submission" date="2022-01" db="EMBL/GenBank/DDBJ databases">
        <title>Draft genome of Methanogenium marinum DSM 15558.</title>
        <authorList>
            <person name="Chen S.-C."/>
            <person name="You Y.-T."/>
        </authorList>
    </citation>
    <scope>NUCLEOTIDE SEQUENCE</scope>
    <source>
        <strain evidence="4">DSM 15558</strain>
    </source>
</reference>
<dbReference type="InterPro" id="IPR016181">
    <property type="entry name" value="Acyl_CoA_acyltransferase"/>
</dbReference>
<dbReference type="Gene3D" id="3.40.630.30">
    <property type="match status" value="1"/>
</dbReference>
<keyword evidence="2" id="KW-0012">Acyltransferase</keyword>
<evidence type="ECO:0000313" key="5">
    <source>
        <dbReference type="Proteomes" id="UP001143747"/>
    </source>
</evidence>
<dbReference type="CDD" id="cd04301">
    <property type="entry name" value="NAT_SF"/>
    <property type="match status" value="1"/>
</dbReference>
<dbReference type="SUPFAM" id="SSF55729">
    <property type="entry name" value="Acyl-CoA N-acyltransferases (Nat)"/>
    <property type="match status" value="1"/>
</dbReference>
<evidence type="ECO:0000313" key="4">
    <source>
        <dbReference type="EMBL" id="MDE4907237.1"/>
    </source>
</evidence>
<dbReference type="InterPro" id="IPR000182">
    <property type="entry name" value="GNAT_dom"/>
</dbReference>
<dbReference type="AlphaFoldDB" id="A0A9Q4KSM7"/>
<dbReference type="GO" id="GO:0005737">
    <property type="term" value="C:cytoplasm"/>
    <property type="evidence" value="ECO:0007669"/>
    <property type="project" value="TreeGrafter"/>
</dbReference>
<comment type="caution">
    <text evidence="4">The sequence shown here is derived from an EMBL/GenBank/DDBJ whole genome shotgun (WGS) entry which is preliminary data.</text>
</comment>
<dbReference type="Proteomes" id="UP001143747">
    <property type="component" value="Unassembled WGS sequence"/>
</dbReference>
<dbReference type="PANTHER" id="PTHR43626:SF4">
    <property type="entry name" value="GCN5-RELATED N-ACETYLTRANSFERASE 2, CHLOROPLASTIC"/>
    <property type="match status" value="1"/>
</dbReference>
<dbReference type="EMBL" id="JAKELO010000002">
    <property type="protein sequence ID" value="MDE4907237.1"/>
    <property type="molecule type" value="Genomic_DNA"/>
</dbReference>
<dbReference type="RefSeq" id="WP_274923898.1">
    <property type="nucleotide sequence ID" value="NZ_JAKELO010000002.1"/>
</dbReference>
<feature type="domain" description="N-acetyltransferase" evidence="3">
    <location>
        <begin position="6"/>
        <end position="144"/>
    </location>
</feature>
<sequence length="147" mass="16086">MNTEEITVVVVDEWDAEDIVALYCSAGWWDGDADAASVILPLFKGSYAVVVAHDKDNKAVGMGRLISDGVADAYIQDVVVNPRCRGQGIGKRIVQLLVDTCHEAGITWIALIAEPGTHTFYTPLGFMPMDNHLPMKYEGVKENNDHP</sequence>
<dbReference type="InterPro" id="IPR045039">
    <property type="entry name" value="NSI-like"/>
</dbReference>